<reference evidence="3 4" key="1">
    <citation type="journal article" date="2010" name="Stand. Genomic Sci.">
        <title>Complete genome sequence of Desulfarculus baarsii type strain (2st14).</title>
        <authorList>
            <person name="Sun H."/>
            <person name="Spring S."/>
            <person name="Lapidus A."/>
            <person name="Davenport K."/>
            <person name="Del Rio T.G."/>
            <person name="Tice H."/>
            <person name="Nolan M."/>
            <person name="Copeland A."/>
            <person name="Cheng J.F."/>
            <person name="Lucas S."/>
            <person name="Tapia R."/>
            <person name="Goodwin L."/>
            <person name="Pitluck S."/>
            <person name="Ivanova N."/>
            <person name="Pagani I."/>
            <person name="Mavromatis K."/>
            <person name="Ovchinnikova G."/>
            <person name="Pati A."/>
            <person name="Chen A."/>
            <person name="Palaniappan K."/>
            <person name="Hauser L."/>
            <person name="Chang Y.J."/>
            <person name="Jeffries C.D."/>
            <person name="Detter J.C."/>
            <person name="Han C."/>
            <person name="Rohde M."/>
            <person name="Brambilla E."/>
            <person name="Goker M."/>
            <person name="Woyke T."/>
            <person name="Bristow J."/>
            <person name="Eisen J.A."/>
            <person name="Markowitz V."/>
            <person name="Hugenholtz P."/>
            <person name="Kyrpides N.C."/>
            <person name="Klenk H.P."/>
            <person name="Land M."/>
        </authorList>
    </citation>
    <scope>NUCLEOTIDE SEQUENCE [LARGE SCALE GENOMIC DNA]</scope>
    <source>
        <strain evidence="4">ATCC 33931 / DSM 2075 / LMG 7858 / VKM B-1802 / 2st14</strain>
    </source>
</reference>
<dbReference type="KEGG" id="dbr:Deba_3250"/>
<gene>
    <name evidence="3" type="ordered locus">Deba_3250</name>
</gene>
<evidence type="ECO:0000259" key="2">
    <source>
        <dbReference type="PROSITE" id="PS50937"/>
    </source>
</evidence>
<dbReference type="STRING" id="644282.Deba_3250"/>
<dbReference type="InterPro" id="IPR000551">
    <property type="entry name" value="MerR-type_HTH_dom"/>
</dbReference>
<dbReference type="Gene3D" id="1.10.1660.10">
    <property type="match status" value="1"/>
</dbReference>
<organism evidence="3 4">
    <name type="scientific">Desulfarculus baarsii (strain ATCC 33931 / DSM 2075 / LMG 7858 / VKM B-1802 / 2st14)</name>
    <dbReference type="NCBI Taxonomy" id="644282"/>
    <lineage>
        <taxon>Bacteria</taxon>
        <taxon>Pseudomonadati</taxon>
        <taxon>Thermodesulfobacteriota</taxon>
        <taxon>Desulfarculia</taxon>
        <taxon>Desulfarculales</taxon>
        <taxon>Desulfarculaceae</taxon>
        <taxon>Desulfarculus</taxon>
    </lineage>
</organism>
<accession>E1QM18</accession>
<dbReference type="CDD" id="cd04776">
    <property type="entry name" value="HTH_GnyR"/>
    <property type="match status" value="1"/>
</dbReference>
<dbReference type="InterPro" id="IPR009061">
    <property type="entry name" value="DNA-bd_dom_put_sf"/>
</dbReference>
<dbReference type="Pfam" id="PF13411">
    <property type="entry name" value="MerR_1"/>
    <property type="match status" value="1"/>
</dbReference>
<dbReference type="Proteomes" id="UP000009047">
    <property type="component" value="Chromosome"/>
</dbReference>
<dbReference type="SMART" id="SM00422">
    <property type="entry name" value="HTH_MERR"/>
    <property type="match status" value="1"/>
</dbReference>
<name>E1QM18_DESB2</name>
<evidence type="ECO:0000313" key="3">
    <source>
        <dbReference type="EMBL" id="ADK86603.1"/>
    </source>
</evidence>
<sequence length="135" mass="15513">MTDDGGWTISQLATEFDVSTRSIRFYEEKGLICPERTPGGYRLYNKRDRARLKLILRGKRFGMTLDEIQDILGLGSVDMDEAEQIRKAITYGQRIMADVQQRMDELKIMHQDLMDIGDKLQARLDELDGRAANEA</sequence>
<keyword evidence="1" id="KW-0238">DNA-binding</keyword>
<dbReference type="PANTHER" id="PTHR30204">
    <property type="entry name" value="REDOX-CYCLING DRUG-SENSING TRANSCRIPTIONAL ACTIVATOR SOXR"/>
    <property type="match status" value="1"/>
</dbReference>
<dbReference type="HOGENOM" id="CLU_060077_3_2_7"/>
<protein>
    <submittedName>
        <fullName evidence="3">Transcriptional regulator, MerR family</fullName>
    </submittedName>
</protein>
<dbReference type="PANTHER" id="PTHR30204:SF58">
    <property type="entry name" value="HTH-TYPE TRANSCRIPTIONAL REGULATOR YFMP"/>
    <property type="match status" value="1"/>
</dbReference>
<dbReference type="SUPFAM" id="SSF46955">
    <property type="entry name" value="Putative DNA-binding domain"/>
    <property type="match status" value="1"/>
</dbReference>
<dbReference type="PRINTS" id="PR00040">
    <property type="entry name" value="HTHMERR"/>
</dbReference>
<proteinExistence type="predicted"/>
<dbReference type="PROSITE" id="PS50937">
    <property type="entry name" value="HTH_MERR_2"/>
    <property type="match status" value="1"/>
</dbReference>
<dbReference type="RefSeq" id="WP_013260039.1">
    <property type="nucleotide sequence ID" value="NC_014365.1"/>
</dbReference>
<feature type="domain" description="HTH merR-type" evidence="2">
    <location>
        <begin position="6"/>
        <end position="74"/>
    </location>
</feature>
<dbReference type="InterPro" id="IPR047057">
    <property type="entry name" value="MerR_fam"/>
</dbReference>
<keyword evidence="4" id="KW-1185">Reference proteome</keyword>
<dbReference type="OrthoDB" id="9792348at2"/>
<dbReference type="GO" id="GO:0003700">
    <property type="term" value="F:DNA-binding transcription factor activity"/>
    <property type="evidence" value="ECO:0007669"/>
    <property type="project" value="InterPro"/>
</dbReference>
<dbReference type="eggNOG" id="COG0789">
    <property type="taxonomic scope" value="Bacteria"/>
</dbReference>
<evidence type="ECO:0000313" key="4">
    <source>
        <dbReference type="Proteomes" id="UP000009047"/>
    </source>
</evidence>
<dbReference type="AlphaFoldDB" id="E1QM18"/>
<dbReference type="GO" id="GO:0003677">
    <property type="term" value="F:DNA binding"/>
    <property type="evidence" value="ECO:0007669"/>
    <property type="project" value="UniProtKB-KW"/>
</dbReference>
<dbReference type="EMBL" id="CP002085">
    <property type="protein sequence ID" value="ADK86603.1"/>
    <property type="molecule type" value="Genomic_DNA"/>
</dbReference>
<evidence type="ECO:0000256" key="1">
    <source>
        <dbReference type="ARBA" id="ARBA00023125"/>
    </source>
</evidence>